<keyword evidence="2" id="KW-0732">Signal</keyword>
<gene>
    <name evidence="3" type="ORF">ABEB36_011916</name>
</gene>
<keyword evidence="1" id="KW-0193">Cuticle</keyword>
<dbReference type="EMBL" id="JBDJPC010000009">
    <property type="protein sequence ID" value="KAL1491298.1"/>
    <property type="molecule type" value="Genomic_DNA"/>
</dbReference>
<dbReference type="InterPro" id="IPR000618">
    <property type="entry name" value="Insect_cuticle"/>
</dbReference>
<comment type="caution">
    <text evidence="3">The sequence shown here is derived from an EMBL/GenBank/DDBJ whole genome shotgun (WGS) entry which is preliminary data.</text>
</comment>
<dbReference type="GO" id="GO:0042302">
    <property type="term" value="F:structural constituent of cuticle"/>
    <property type="evidence" value="ECO:0007669"/>
    <property type="project" value="UniProtKB-UniRule"/>
</dbReference>
<evidence type="ECO:0000313" key="3">
    <source>
        <dbReference type="EMBL" id="KAL1491298.1"/>
    </source>
</evidence>
<name>A0ABD1E9G7_HYPHA</name>
<organism evidence="3 4">
    <name type="scientific">Hypothenemus hampei</name>
    <name type="common">Coffee berry borer</name>
    <dbReference type="NCBI Taxonomy" id="57062"/>
    <lineage>
        <taxon>Eukaryota</taxon>
        <taxon>Metazoa</taxon>
        <taxon>Ecdysozoa</taxon>
        <taxon>Arthropoda</taxon>
        <taxon>Hexapoda</taxon>
        <taxon>Insecta</taxon>
        <taxon>Pterygota</taxon>
        <taxon>Neoptera</taxon>
        <taxon>Endopterygota</taxon>
        <taxon>Coleoptera</taxon>
        <taxon>Polyphaga</taxon>
        <taxon>Cucujiformia</taxon>
        <taxon>Curculionidae</taxon>
        <taxon>Scolytinae</taxon>
        <taxon>Hypothenemus</taxon>
    </lineage>
</organism>
<feature type="signal peptide" evidence="2">
    <location>
        <begin position="1"/>
        <end position="17"/>
    </location>
</feature>
<evidence type="ECO:0000256" key="2">
    <source>
        <dbReference type="SAM" id="SignalP"/>
    </source>
</evidence>
<protein>
    <submittedName>
        <fullName evidence="3">Uncharacterized protein</fullName>
    </submittedName>
</protein>
<evidence type="ECO:0000256" key="1">
    <source>
        <dbReference type="PROSITE-ProRule" id="PRU00497"/>
    </source>
</evidence>
<evidence type="ECO:0000313" key="4">
    <source>
        <dbReference type="Proteomes" id="UP001566132"/>
    </source>
</evidence>
<dbReference type="Pfam" id="PF00379">
    <property type="entry name" value="Chitin_bind_4"/>
    <property type="match status" value="1"/>
</dbReference>
<feature type="chain" id="PRO_5044840545" evidence="2">
    <location>
        <begin position="18"/>
        <end position="243"/>
    </location>
</feature>
<dbReference type="AlphaFoldDB" id="A0ABD1E9G7"/>
<accession>A0ABD1E9G7</accession>
<keyword evidence="4" id="KW-1185">Reference proteome</keyword>
<dbReference type="Proteomes" id="UP001566132">
    <property type="component" value="Unassembled WGS sequence"/>
</dbReference>
<proteinExistence type="predicted"/>
<reference evidence="3 4" key="1">
    <citation type="submission" date="2024-05" db="EMBL/GenBank/DDBJ databases">
        <title>Genetic variation in Jamaican populations of the coffee berry borer (Hypothenemus hampei).</title>
        <authorList>
            <person name="Errbii M."/>
            <person name="Myrie A."/>
        </authorList>
    </citation>
    <scope>NUCLEOTIDE SEQUENCE [LARGE SCALE GENOMIC DNA]</scope>
    <source>
        <strain evidence="3">JA-Hopewell-2020-01-JO</strain>
        <tissue evidence="3">Whole body</tissue>
    </source>
</reference>
<dbReference type="PROSITE" id="PS51155">
    <property type="entry name" value="CHIT_BIND_RR_2"/>
    <property type="match status" value="1"/>
</dbReference>
<sequence>MRFKICLLATFVVGTTQLPRNQYGSVRPPVFVNYPFYDVWQVQNSLPWNMYTPYHLIDEPPYRYCPPNIDNRTGYEFRFDTGKFRKNETSDRYGNVSGRVEFDGFDGNLYTRVYNNSNRGNFQTFPALTENLQQISSYLNDLLNSFYNLPYVSTRDGSQNRSYYFLFDTGKFKTEEFSDQNGNIRGFFQFSDDRGQIHDLNYVTDKENGFLVTGGNLADSVSNTDGRNGPAIVIGQSTSNTDI</sequence>